<protein>
    <submittedName>
        <fullName evidence="1">Uncharacterized protein</fullName>
    </submittedName>
</protein>
<keyword evidence="2" id="KW-1185">Reference proteome</keyword>
<name>A0A0S4QZB9_9ACTN</name>
<accession>A0A0S4QZB9</accession>
<evidence type="ECO:0000313" key="2">
    <source>
        <dbReference type="Proteomes" id="UP000198802"/>
    </source>
</evidence>
<proteinExistence type="predicted"/>
<evidence type="ECO:0000313" key="1">
    <source>
        <dbReference type="EMBL" id="CUU60993.1"/>
    </source>
</evidence>
<dbReference type="AlphaFoldDB" id="A0A0S4QZB9"/>
<dbReference type="EMBL" id="FAOZ01000052">
    <property type="protein sequence ID" value="CUU60993.1"/>
    <property type="molecule type" value="Genomic_DNA"/>
</dbReference>
<organism evidence="1 2">
    <name type="scientific">Parafrankia irregularis</name>
    <dbReference type="NCBI Taxonomy" id="795642"/>
    <lineage>
        <taxon>Bacteria</taxon>
        <taxon>Bacillati</taxon>
        <taxon>Actinomycetota</taxon>
        <taxon>Actinomycetes</taxon>
        <taxon>Frankiales</taxon>
        <taxon>Frankiaceae</taxon>
        <taxon>Parafrankia</taxon>
    </lineage>
</organism>
<dbReference type="RefSeq" id="WP_242666593.1">
    <property type="nucleotide sequence ID" value="NZ_FAOZ01000052.1"/>
</dbReference>
<dbReference type="Proteomes" id="UP000198802">
    <property type="component" value="Unassembled WGS sequence"/>
</dbReference>
<sequence>MTTQARHGCPTATPVSDTGRAAQCTDCAALDHGRRIATDREADDDRRFGLYLAWFGPGLVKVGLTARGTRRLLEQGALAYTWLAHGRLATIRRAERHLAATGHGRERLPGSLTQVAWWTLPPAGDRIAAVRAAATAAATELARLDGLTLTPLAVVDNLDIYGLDRALPGRYDEVVSLATTAILTGTVTAVIGRKLLLASTEAGTEVLVDGGLLAGWRTVHPPATPVAGGYETIPRVRPSAARQDSLFAW</sequence>
<gene>
    <name evidence="1" type="ORF">Ga0074812_15218</name>
</gene>
<reference evidence="2" key="1">
    <citation type="submission" date="2015-11" db="EMBL/GenBank/DDBJ databases">
        <authorList>
            <person name="Varghese N."/>
        </authorList>
    </citation>
    <scope>NUCLEOTIDE SEQUENCE [LARGE SCALE GENOMIC DNA]</scope>
    <source>
        <strain evidence="2">DSM 45899</strain>
    </source>
</reference>